<keyword evidence="1 3" id="KW-0694">RNA-binding</keyword>
<dbReference type="EC" id="2.1.1.226" evidence="5"/>
<dbReference type="Pfam" id="PF01728">
    <property type="entry name" value="FtsJ"/>
    <property type="match status" value="1"/>
</dbReference>
<dbReference type="RefSeq" id="WP_085050984.1">
    <property type="nucleotide sequence ID" value="NZ_LNQR01000019.1"/>
</dbReference>
<dbReference type="Proteomes" id="UP000060487">
    <property type="component" value="Unassembled WGS sequence"/>
</dbReference>
<dbReference type="InterPro" id="IPR002877">
    <property type="entry name" value="RNA_MeTrfase_FtsJ_dom"/>
</dbReference>
<organism evidence="5 6">
    <name type="scientific">Candidatus Magnetominusculus xianensis</name>
    <dbReference type="NCBI Taxonomy" id="1748249"/>
    <lineage>
        <taxon>Bacteria</taxon>
        <taxon>Pseudomonadati</taxon>
        <taxon>Nitrospirota</taxon>
        <taxon>Nitrospiria</taxon>
        <taxon>Nitrospirales</taxon>
        <taxon>Nitrospiraceae</taxon>
        <taxon>Candidatus Magnetominusculus</taxon>
    </lineage>
</organism>
<evidence type="ECO:0000259" key="4">
    <source>
        <dbReference type="SMART" id="SM00363"/>
    </source>
</evidence>
<dbReference type="CDD" id="cd00165">
    <property type="entry name" value="S4"/>
    <property type="match status" value="1"/>
</dbReference>
<dbReference type="PROSITE" id="PS50889">
    <property type="entry name" value="S4"/>
    <property type="match status" value="1"/>
</dbReference>
<dbReference type="GO" id="GO:0008168">
    <property type="term" value="F:methyltransferase activity"/>
    <property type="evidence" value="ECO:0007669"/>
    <property type="project" value="UniProtKB-KW"/>
</dbReference>
<dbReference type="Gene3D" id="3.40.50.150">
    <property type="entry name" value="Vaccinia Virus protein VP39"/>
    <property type="match status" value="1"/>
</dbReference>
<reference evidence="5 6" key="1">
    <citation type="submission" date="2015-11" db="EMBL/GenBank/DDBJ databases">
        <authorList>
            <person name="Lin W."/>
        </authorList>
    </citation>
    <scope>NUCLEOTIDE SEQUENCE [LARGE SCALE GENOMIC DNA]</scope>
    <source>
        <strain evidence="5 6">HCH-1</strain>
    </source>
</reference>
<dbReference type="InterPro" id="IPR002942">
    <property type="entry name" value="S4_RNA-bd"/>
</dbReference>
<dbReference type="EMBL" id="LNQR01000019">
    <property type="protein sequence ID" value="KWT92802.1"/>
    <property type="molecule type" value="Genomic_DNA"/>
</dbReference>
<dbReference type="SMART" id="SM00363">
    <property type="entry name" value="S4"/>
    <property type="match status" value="1"/>
</dbReference>
<dbReference type="InterPro" id="IPR047048">
    <property type="entry name" value="TlyA"/>
</dbReference>
<evidence type="ECO:0000256" key="2">
    <source>
        <dbReference type="ARBA" id="ARBA00029460"/>
    </source>
</evidence>
<dbReference type="PANTHER" id="PTHR32319:SF0">
    <property type="entry name" value="BACTERIAL HEMOLYSIN-LIKE PROTEIN"/>
    <property type="match status" value="1"/>
</dbReference>
<evidence type="ECO:0000256" key="3">
    <source>
        <dbReference type="PROSITE-ProRule" id="PRU00182"/>
    </source>
</evidence>
<dbReference type="InterPro" id="IPR036986">
    <property type="entry name" value="S4_RNA-bd_sf"/>
</dbReference>
<dbReference type="InterPro" id="IPR004538">
    <property type="entry name" value="Hemolysin_A/TlyA"/>
</dbReference>
<dbReference type="PANTHER" id="PTHR32319">
    <property type="entry name" value="BACTERIAL HEMOLYSIN-LIKE PROTEIN"/>
    <property type="match status" value="1"/>
</dbReference>
<gene>
    <name evidence="5" type="ORF">ASN18_0388</name>
</gene>
<dbReference type="Gene3D" id="3.10.290.10">
    <property type="entry name" value="RNA-binding S4 domain"/>
    <property type="match status" value="1"/>
</dbReference>
<keyword evidence="5" id="KW-0808">Transferase</keyword>
<accession>A0ABR5SKK0</accession>
<dbReference type="SUPFAM" id="SSF53335">
    <property type="entry name" value="S-adenosyl-L-methionine-dependent methyltransferases"/>
    <property type="match status" value="1"/>
</dbReference>
<dbReference type="InterPro" id="IPR029063">
    <property type="entry name" value="SAM-dependent_MTases_sf"/>
</dbReference>
<proteinExistence type="inferred from homology"/>
<keyword evidence="5" id="KW-0489">Methyltransferase</keyword>
<comment type="caution">
    <text evidence="5">The sequence shown here is derived from an EMBL/GenBank/DDBJ whole genome shotgun (WGS) entry which is preliminary data.</text>
</comment>
<dbReference type="GO" id="GO:0032259">
    <property type="term" value="P:methylation"/>
    <property type="evidence" value="ECO:0007669"/>
    <property type="project" value="UniProtKB-KW"/>
</dbReference>
<name>A0ABR5SKK0_9BACT</name>
<protein>
    <submittedName>
        <fullName evidence="5">RNA methyltransferase</fullName>
        <ecNumber evidence="5">2.1.1.226</ecNumber>
    </submittedName>
</protein>
<sequence length="241" mass="26456">MKKRLDILLTQRGLAPSRERAKALIMENKVLVSGQPVDKAGCTVDESAEITVRETEAPFVSRAGLKLSHALDEFKIDVTGKTIMDVGASTGGFTDCLLKRGAGRVFAIDVGYGQLAWALRNDARVIPIERTNIRYLEREKIPCAVDMVVIDVSFISLRLVVPVVLRFLQPTAAVVALIKPQFEVGRGQVGKGGIVAEEDKRLRVVDEMKEFFSSSGLFVHSVCESPIRGQKGNVEYFIHAS</sequence>
<comment type="similarity">
    <text evidence="2">Belongs to the TlyA family.</text>
</comment>
<keyword evidence="6" id="KW-1185">Reference proteome</keyword>
<dbReference type="PIRSF" id="PIRSF005578">
    <property type="entry name" value="TlyA"/>
    <property type="match status" value="1"/>
</dbReference>
<evidence type="ECO:0000256" key="1">
    <source>
        <dbReference type="ARBA" id="ARBA00022884"/>
    </source>
</evidence>
<dbReference type="NCBIfam" id="TIGR00478">
    <property type="entry name" value="tly"/>
    <property type="match status" value="1"/>
</dbReference>
<evidence type="ECO:0000313" key="5">
    <source>
        <dbReference type="EMBL" id="KWT92802.1"/>
    </source>
</evidence>
<dbReference type="SUPFAM" id="SSF55174">
    <property type="entry name" value="Alpha-L RNA-binding motif"/>
    <property type="match status" value="1"/>
</dbReference>
<evidence type="ECO:0000313" key="6">
    <source>
        <dbReference type="Proteomes" id="UP000060487"/>
    </source>
</evidence>
<dbReference type="Pfam" id="PF01479">
    <property type="entry name" value="S4"/>
    <property type="match status" value="1"/>
</dbReference>
<feature type="domain" description="RNA-binding S4" evidence="4">
    <location>
        <begin position="3"/>
        <end position="65"/>
    </location>
</feature>